<organism evidence="1 2">
    <name type="scientific">Trueperella pecoris</name>
    <dbReference type="NCBI Taxonomy" id="2733571"/>
    <lineage>
        <taxon>Bacteria</taxon>
        <taxon>Bacillati</taxon>
        <taxon>Actinomycetota</taxon>
        <taxon>Actinomycetes</taxon>
        <taxon>Actinomycetales</taxon>
        <taxon>Actinomycetaceae</taxon>
        <taxon>Trueperella</taxon>
    </lineage>
</organism>
<evidence type="ECO:0000313" key="1">
    <source>
        <dbReference type="EMBL" id="QOR48284.1"/>
    </source>
</evidence>
<gene>
    <name evidence="1" type="ORF">INS90_03105</name>
</gene>
<dbReference type="AlphaFoldDB" id="A0A7M1R3M1"/>
<name>A0A7M1R3M1_9ACTO</name>
<dbReference type="RefSeq" id="WP_197554654.1">
    <property type="nucleotide sequence ID" value="NZ_CP063212.1"/>
</dbReference>
<accession>A0A7M1R3M1</accession>
<protein>
    <submittedName>
        <fullName evidence="1">Uncharacterized protein</fullName>
    </submittedName>
</protein>
<proteinExistence type="predicted"/>
<dbReference type="Proteomes" id="UP000594961">
    <property type="component" value="Chromosome"/>
</dbReference>
<dbReference type="EMBL" id="CP063212">
    <property type="protein sequence ID" value="QOR48284.1"/>
    <property type="molecule type" value="Genomic_DNA"/>
</dbReference>
<evidence type="ECO:0000313" key="2">
    <source>
        <dbReference type="Proteomes" id="UP000594961"/>
    </source>
</evidence>
<sequence length="111" mass="12256">MGSLFSLEFLVVGALRVGQLFLEPGDIILGCREDVASTQVRPGRIGQLSLRAIESLASLLDLGMRRRGCCLGLLESSLGRFNLSVLLLDGDRRLLATRLRRRVGYSPPRFQ</sequence>
<reference evidence="1 2" key="1">
    <citation type="submission" date="2020-10" db="EMBL/GenBank/DDBJ databases">
        <title>Trueperella pecoris sp. nov. isolated from bovine and porcine specimens.</title>
        <authorList>
            <person name="Schoenecker L."/>
            <person name="Schnydrig P."/>
            <person name="Brodard I."/>
            <person name="Thomann A."/>
            <person name="Hemphill A."/>
            <person name="Rodriguez-Campos S."/>
            <person name="Perreten V."/>
            <person name="Jores J."/>
            <person name="Kittl S."/>
        </authorList>
    </citation>
    <scope>NUCLEOTIDE SEQUENCE [LARGE SCALE GENOMIC DNA]</scope>
    <source>
        <strain evidence="1 2">19OD0592</strain>
    </source>
</reference>